<organism evidence="6 7">
    <name type="scientific">Lutimonas vermicola</name>
    <dbReference type="NCBI Taxonomy" id="414288"/>
    <lineage>
        <taxon>Bacteria</taxon>
        <taxon>Pseudomonadati</taxon>
        <taxon>Bacteroidota</taxon>
        <taxon>Flavobacteriia</taxon>
        <taxon>Flavobacteriales</taxon>
        <taxon>Flavobacteriaceae</taxon>
        <taxon>Lutimonas</taxon>
    </lineage>
</organism>
<dbReference type="Pfam" id="PF00202">
    <property type="entry name" value="Aminotran_3"/>
    <property type="match status" value="1"/>
</dbReference>
<keyword evidence="7" id="KW-1185">Reference proteome</keyword>
<dbReference type="CDD" id="cd00610">
    <property type="entry name" value="OAT_like"/>
    <property type="match status" value="1"/>
</dbReference>
<dbReference type="InterPro" id="IPR050103">
    <property type="entry name" value="Class-III_PLP-dep_AT"/>
</dbReference>
<dbReference type="PANTHER" id="PTHR11986">
    <property type="entry name" value="AMINOTRANSFERASE CLASS III"/>
    <property type="match status" value="1"/>
</dbReference>
<dbReference type="Gene3D" id="3.40.640.10">
    <property type="entry name" value="Type I PLP-dependent aspartate aminotransferase-like (Major domain)"/>
    <property type="match status" value="1"/>
</dbReference>
<keyword evidence="2 6" id="KW-0032">Aminotransferase</keyword>
<dbReference type="Proteomes" id="UP001474120">
    <property type="component" value="Unassembled WGS sequence"/>
</dbReference>
<comment type="cofactor">
    <cofactor evidence="1">
        <name>pyridoxal 5'-phosphate</name>
        <dbReference type="ChEBI" id="CHEBI:597326"/>
    </cofactor>
</comment>
<dbReference type="InterPro" id="IPR015424">
    <property type="entry name" value="PyrdxlP-dep_Trfase"/>
</dbReference>
<evidence type="ECO:0000256" key="2">
    <source>
        <dbReference type="ARBA" id="ARBA00022576"/>
    </source>
</evidence>
<evidence type="ECO:0000313" key="7">
    <source>
        <dbReference type="Proteomes" id="UP001474120"/>
    </source>
</evidence>
<dbReference type="PROSITE" id="PS00600">
    <property type="entry name" value="AA_TRANSFER_CLASS_3"/>
    <property type="match status" value="1"/>
</dbReference>
<dbReference type="Gene3D" id="3.90.1150.10">
    <property type="entry name" value="Aspartate Aminotransferase, domain 1"/>
    <property type="match status" value="1"/>
</dbReference>
<dbReference type="InterPro" id="IPR005814">
    <property type="entry name" value="Aminotrans_3"/>
</dbReference>
<dbReference type="SUPFAM" id="SSF53383">
    <property type="entry name" value="PLP-dependent transferases"/>
    <property type="match status" value="1"/>
</dbReference>
<dbReference type="GO" id="GO:0008483">
    <property type="term" value="F:transaminase activity"/>
    <property type="evidence" value="ECO:0007669"/>
    <property type="project" value="UniProtKB-KW"/>
</dbReference>
<comment type="similarity">
    <text evidence="5">Belongs to the class-III pyridoxal-phosphate-dependent aminotransferase family.</text>
</comment>
<comment type="caution">
    <text evidence="6">The sequence shown here is derived from an EMBL/GenBank/DDBJ whole genome shotgun (WGS) entry which is preliminary data.</text>
</comment>
<reference evidence="6 7" key="1">
    <citation type="submission" date="2024-04" db="EMBL/GenBank/DDBJ databases">
        <title>whole genome sequencing of Lutimonas vermicola strain IMCC1616.</title>
        <authorList>
            <person name="Bae S.S."/>
        </authorList>
    </citation>
    <scope>NUCLEOTIDE SEQUENCE [LARGE SCALE GENOMIC DNA]</scope>
    <source>
        <strain evidence="6 7">IMCC1616</strain>
    </source>
</reference>
<evidence type="ECO:0000256" key="4">
    <source>
        <dbReference type="ARBA" id="ARBA00022898"/>
    </source>
</evidence>
<dbReference type="EMBL" id="JBCDNA010000002">
    <property type="protein sequence ID" value="MEL4456176.1"/>
    <property type="molecule type" value="Genomic_DNA"/>
</dbReference>
<evidence type="ECO:0000256" key="3">
    <source>
        <dbReference type="ARBA" id="ARBA00022679"/>
    </source>
</evidence>
<protein>
    <submittedName>
        <fullName evidence="6">Aminotransferase class III-fold pyridoxal phosphate-dependent enzyme</fullName>
    </submittedName>
</protein>
<dbReference type="InterPro" id="IPR049704">
    <property type="entry name" value="Aminotrans_3_PPA_site"/>
</dbReference>
<name>A0ABU9L465_9FLAO</name>
<gene>
    <name evidence="6" type="ORF">AABB81_09740</name>
</gene>
<accession>A0ABU9L465</accession>
<evidence type="ECO:0000256" key="5">
    <source>
        <dbReference type="RuleBase" id="RU003560"/>
    </source>
</evidence>
<proteinExistence type="inferred from homology"/>
<keyword evidence="3" id="KW-0808">Transferase</keyword>
<dbReference type="PIRSF" id="PIRSF000521">
    <property type="entry name" value="Transaminase_4ab_Lys_Orn"/>
    <property type="match status" value="1"/>
</dbReference>
<dbReference type="InterPro" id="IPR015422">
    <property type="entry name" value="PyrdxlP-dep_Trfase_small"/>
</dbReference>
<keyword evidence="4 5" id="KW-0663">Pyridoxal phosphate</keyword>
<dbReference type="RefSeq" id="WP_342160235.1">
    <property type="nucleotide sequence ID" value="NZ_JBCDNA010000002.1"/>
</dbReference>
<evidence type="ECO:0000313" key="6">
    <source>
        <dbReference type="EMBL" id="MEL4456176.1"/>
    </source>
</evidence>
<evidence type="ECO:0000256" key="1">
    <source>
        <dbReference type="ARBA" id="ARBA00001933"/>
    </source>
</evidence>
<sequence length="384" mass="41881">MELFDVYPLYDVTPVSAQGCYIIDDKGQKYLDLYGGHGVISIGHSHKDYVSAVTEQLERIGFYSNSIKNPLQEALAFKLGEVSNCKDYNLFLCNSGAEANENALKMASFETGKYKVIAFDKAFHGRTSAAVAVTDNQKIKAPLNSQHEVVFLPLNDEDALEAELSKNDVAAVIIEGIQGVGGLNEGSKDFFGALERLCKKYGALLILDEIQSGCGRSGKFFSFQHHGIHPDIISMAKGMGNGFPVGGILISNSIQASYGMLGTTFGGNHLACAAALSVLNTIENEQLIDNVNEVSQHFLKRIKEVHEVKSVKGRGLMLGVSFDFPVSEMRKALIFEEHIFTGGSSDPNLLRLLPPLSIGTAEIDRFIDALKRVLNSIRKKENSI</sequence>
<dbReference type="InterPro" id="IPR015421">
    <property type="entry name" value="PyrdxlP-dep_Trfase_major"/>
</dbReference>
<dbReference type="PANTHER" id="PTHR11986:SF79">
    <property type="entry name" value="ACETYLORNITHINE AMINOTRANSFERASE, MITOCHONDRIAL"/>
    <property type="match status" value="1"/>
</dbReference>